<protein>
    <submittedName>
        <fullName evidence="1">Uncharacterized protein</fullName>
    </submittedName>
</protein>
<dbReference type="Proteomes" id="UP000018144">
    <property type="component" value="Unassembled WGS sequence"/>
</dbReference>
<evidence type="ECO:0000313" key="2">
    <source>
        <dbReference type="Proteomes" id="UP000018144"/>
    </source>
</evidence>
<reference evidence="1 2" key="1">
    <citation type="journal article" date="2013" name="PLoS Genet.">
        <title>The genome and development-dependent transcriptomes of Pyronema confluens: a window into fungal evolution.</title>
        <authorList>
            <person name="Traeger S."/>
            <person name="Altegoer F."/>
            <person name="Freitag M."/>
            <person name="Gabaldon T."/>
            <person name="Kempken F."/>
            <person name="Kumar A."/>
            <person name="Marcet-Houben M."/>
            <person name="Poggeler S."/>
            <person name="Stajich J.E."/>
            <person name="Nowrousian M."/>
        </authorList>
    </citation>
    <scope>NUCLEOTIDE SEQUENCE [LARGE SCALE GENOMIC DNA]</scope>
    <source>
        <strain evidence="2">CBS 100304</strain>
        <tissue evidence="1">Vegetative mycelium</tissue>
    </source>
</reference>
<evidence type="ECO:0000313" key="1">
    <source>
        <dbReference type="EMBL" id="CCX34648.1"/>
    </source>
</evidence>
<name>U4LXW6_PYROM</name>
<sequence>MRLSSGTDAITRNAKDNSISIADVDTDCDRDVSAFSYCRLLAVSAEVTCEEPGRVITTTRMLGIGLYAWGFGFSVLGSGNSMIENANTPSSCSKFRVLSAVIYTFQDKS</sequence>
<proteinExistence type="predicted"/>
<keyword evidence="2" id="KW-1185">Reference proteome</keyword>
<accession>U4LXW6</accession>
<dbReference type="EMBL" id="HF936586">
    <property type="protein sequence ID" value="CCX34648.1"/>
    <property type="molecule type" value="Genomic_DNA"/>
</dbReference>
<gene>
    <name evidence="1" type="ORF">PCON_04131</name>
</gene>
<dbReference type="AlphaFoldDB" id="U4LXW6"/>
<organism evidence="1 2">
    <name type="scientific">Pyronema omphalodes (strain CBS 100304)</name>
    <name type="common">Pyronema confluens</name>
    <dbReference type="NCBI Taxonomy" id="1076935"/>
    <lineage>
        <taxon>Eukaryota</taxon>
        <taxon>Fungi</taxon>
        <taxon>Dikarya</taxon>
        <taxon>Ascomycota</taxon>
        <taxon>Pezizomycotina</taxon>
        <taxon>Pezizomycetes</taxon>
        <taxon>Pezizales</taxon>
        <taxon>Pyronemataceae</taxon>
        <taxon>Pyronema</taxon>
    </lineage>
</organism>